<dbReference type="Gene3D" id="3.90.1140.10">
    <property type="entry name" value="Cyclic phosphodiesterase"/>
    <property type="match status" value="1"/>
</dbReference>
<evidence type="ECO:0008006" key="3">
    <source>
        <dbReference type="Google" id="ProtNLM"/>
    </source>
</evidence>
<accession>A0ABU7RNL2</accession>
<dbReference type="RefSeq" id="WP_331213216.1">
    <property type="nucleotide sequence ID" value="NZ_JAZGQK010000005.1"/>
</dbReference>
<keyword evidence="2" id="KW-1185">Reference proteome</keyword>
<organism evidence="1 2">
    <name type="scientific">Plantactinospora sonchi</name>
    <dbReference type="NCBI Taxonomy" id="1544735"/>
    <lineage>
        <taxon>Bacteria</taxon>
        <taxon>Bacillati</taxon>
        <taxon>Actinomycetota</taxon>
        <taxon>Actinomycetes</taxon>
        <taxon>Micromonosporales</taxon>
        <taxon>Micromonosporaceae</taxon>
        <taxon>Plantactinospora</taxon>
    </lineage>
</organism>
<name>A0ABU7RNL2_9ACTN</name>
<reference evidence="1 2" key="1">
    <citation type="submission" date="2024-01" db="EMBL/GenBank/DDBJ databases">
        <title>Genome insights into Plantactinospora sonchi sp. nov.</title>
        <authorList>
            <person name="Wang L."/>
        </authorList>
    </citation>
    <scope>NUCLEOTIDE SEQUENCE [LARGE SCALE GENOMIC DNA]</scope>
    <source>
        <strain evidence="1 2">NEAU-QY2</strain>
    </source>
</reference>
<gene>
    <name evidence="1" type="ORF">V1633_06220</name>
</gene>
<evidence type="ECO:0000313" key="2">
    <source>
        <dbReference type="Proteomes" id="UP001332243"/>
    </source>
</evidence>
<dbReference type="EMBL" id="JAZGQK010000005">
    <property type="protein sequence ID" value="MEE6258087.1"/>
    <property type="molecule type" value="Genomic_DNA"/>
</dbReference>
<proteinExistence type="predicted"/>
<dbReference type="Proteomes" id="UP001332243">
    <property type="component" value="Unassembled WGS sequence"/>
</dbReference>
<comment type="caution">
    <text evidence="1">The sequence shown here is derived from an EMBL/GenBank/DDBJ whole genome shotgun (WGS) entry which is preliminary data.</text>
</comment>
<sequence length="234" mass="25042">MTDESRWTATFDSLFERGRAAVLAGSHHRDSPPVNGGRWGLSVVLRPDGASEARMAAIADEALRVAGPAHWPTGAPEAVHLTVRAIEAHRSPLPAGDPLVARSGAALARAARDLPPIGFALRGLTLTPSGVMTCAYPVDPTADEFASRLGDELGDDDWFEADFNRNIWYATLVHFAGPVADPTALVEWVAARRQLSLGTVEVTAAELVRFHFNGRQPVRVALAACRLGQPARDV</sequence>
<evidence type="ECO:0000313" key="1">
    <source>
        <dbReference type="EMBL" id="MEE6258087.1"/>
    </source>
</evidence>
<protein>
    <recommendedName>
        <fullName evidence="3">2'-5' RNA ligase family protein</fullName>
    </recommendedName>
</protein>